<evidence type="ECO:0000313" key="3">
    <source>
        <dbReference type="Proteomes" id="UP000366051"/>
    </source>
</evidence>
<dbReference type="Gene3D" id="3.40.630.30">
    <property type="match status" value="1"/>
</dbReference>
<dbReference type="Proteomes" id="UP000366051">
    <property type="component" value="Chromosome"/>
</dbReference>
<protein>
    <submittedName>
        <fullName evidence="2">GNAT family N-acetyltransferase</fullName>
        <ecNumber evidence="2">2.3.1.4</ecNumber>
    </submittedName>
</protein>
<gene>
    <name evidence="2" type="ORF">FTV88_2988</name>
</gene>
<dbReference type="KEGG" id="hcv:FTV88_2988"/>
<evidence type="ECO:0000313" key="2">
    <source>
        <dbReference type="EMBL" id="QGG49067.1"/>
    </source>
</evidence>
<accession>A0A5Q2N2L6</accession>
<proteinExistence type="predicted"/>
<dbReference type="PROSITE" id="PS51186">
    <property type="entry name" value="GNAT"/>
    <property type="match status" value="1"/>
</dbReference>
<dbReference type="OrthoDB" id="9796171at2"/>
<dbReference type="InterPro" id="IPR016181">
    <property type="entry name" value="Acyl_CoA_acyltransferase"/>
</dbReference>
<reference evidence="3" key="1">
    <citation type="submission" date="2019-11" db="EMBL/GenBank/DDBJ databases">
        <title>Genome sequence of Heliorestis convoluta strain HH, an alkaliphilic and minimalistic phototrophic bacterium from a soda lake in Egypt.</title>
        <authorList>
            <person name="Dewey E.D."/>
            <person name="Stokes L.M."/>
            <person name="Burchell B.M."/>
            <person name="Shaffer K.N."/>
            <person name="Huntington A.M."/>
            <person name="Baker J.M."/>
            <person name="Nadendla S."/>
            <person name="Giglio M.G."/>
            <person name="Touchman J.W."/>
            <person name="Blankenship R.E."/>
            <person name="Madigan M.T."/>
            <person name="Sattley W.M."/>
        </authorList>
    </citation>
    <scope>NUCLEOTIDE SEQUENCE [LARGE SCALE GENOMIC DNA]</scope>
    <source>
        <strain evidence="3">HH</strain>
    </source>
</reference>
<feature type="domain" description="N-acetyltransferase" evidence="1">
    <location>
        <begin position="16"/>
        <end position="217"/>
    </location>
</feature>
<sequence length="220" mass="25458">MNKEIFVFNGKSHQKVRIRNYTKDDFDGLIRVQQESYPPPFPPELWWNQEQLENHCTLFPKGALCVEVDGRIAGSMTGLIVPFDPAHPVHTWEEVTDNGYIRNHNPQGDTLYVVDISVSPLYRQLGLGRWLMFSMYEVVIQLRLKRLLGGSRMPGYHKKSKDLTAQAYVEALLRGDFHDPVVSFLLRCGRMPIAVIPEYLEDEESCNYAVLMEWRNPFIS</sequence>
<dbReference type="CDD" id="cd04301">
    <property type="entry name" value="NAT_SF"/>
    <property type="match status" value="1"/>
</dbReference>
<evidence type="ECO:0000259" key="1">
    <source>
        <dbReference type="PROSITE" id="PS51186"/>
    </source>
</evidence>
<organism evidence="2 3">
    <name type="scientific">Heliorestis convoluta</name>
    <dbReference type="NCBI Taxonomy" id="356322"/>
    <lineage>
        <taxon>Bacteria</taxon>
        <taxon>Bacillati</taxon>
        <taxon>Bacillota</taxon>
        <taxon>Clostridia</taxon>
        <taxon>Eubacteriales</taxon>
        <taxon>Heliobacteriaceae</taxon>
        <taxon>Heliorestis</taxon>
    </lineage>
</organism>
<dbReference type="EC" id="2.3.1.4" evidence="2"/>
<dbReference type="RefSeq" id="WP_153726116.1">
    <property type="nucleotide sequence ID" value="NZ_CP045875.1"/>
</dbReference>
<dbReference type="GO" id="GO:0004343">
    <property type="term" value="F:glucosamine 6-phosphate N-acetyltransferase activity"/>
    <property type="evidence" value="ECO:0007669"/>
    <property type="project" value="UniProtKB-EC"/>
</dbReference>
<dbReference type="InterPro" id="IPR000182">
    <property type="entry name" value="GNAT_dom"/>
</dbReference>
<dbReference type="SUPFAM" id="SSF55729">
    <property type="entry name" value="Acyl-CoA N-acyltransferases (Nat)"/>
    <property type="match status" value="1"/>
</dbReference>
<dbReference type="EMBL" id="CP045875">
    <property type="protein sequence ID" value="QGG49067.1"/>
    <property type="molecule type" value="Genomic_DNA"/>
</dbReference>
<keyword evidence="2" id="KW-0012">Acyltransferase</keyword>
<dbReference type="Pfam" id="PF00583">
    <property type="entry name" value="Acetyltransf_1"/>
    <property type="match status" value="1"/>
</dbReference>
<keyword evidence="3" id="KW-1185">Reference proteome</keyword>
<dbReference type="AlphaFoldDB" id="A0A5Q2N2L6"/>
<keyword evidence="2" id="KW-0808">Transferase</keyword>
<name>A0A5Q2N2L6_9FIRM</name>